<proteinExistence type="predicted"/>
<dbReference type="SUPFAM" id="SSF52821">
    <property type="entry name" value="Rhodanese/Cell cycle control phosphatase"/>
    <property type="match status" value="1"/>
</dbReference>
<accession>A0A9X4SAB0</accession>
<comment type="caution">
    <text evidence="1">The sequence shown here is derived from an EMBL/GenBank/DDBJ whole genome shotgun (WGS) entry which is preliminary data.</text>
</comment>
<dbReference type="RefSeq" id="WP_218017319.1">
    <property type="nucleotide sequence ID" value="NZ_AOGK01000001.1"/>
</dbReference>
<evidence type="ECO:0000313" key="2">
    <source>
        <dbReference type="Proteomes" id="UP001152876"/>
    </source>
</evidence>
<name>A0A9X4SAB0_9BURK</name>
<organism evidence="1 2">
    <name type="scientific">Hydrogenophaga taeniospiralis CCUG 15921</name>
    <dbReference type="NCBI Taxonomy" id="1281780"/>
    <lineage>
        <taxon>Bacteria</taxon>
        <taxon>Pseudomonadati</taxon>
        <taxon>Pseudomonadota</taxon>
        <taxon>Betaproteobacteria</taxon>
        <taxon>Burkholderiales</taxon>
        <taxon>Comamonadaceae</taxon>
        <taxon>Hydrogenophaga</taxon>
    </lineage>
</organism>
<dbReference type="CDD" id="cd00158">
    <property type="entry name" value="RHOD"/>
    <property type="match status" value="1"/>
</dbReference>
<sequence>MKHPLRRFGSFSLSFPGVVHTFPAVLLAAALLGAAPARADVALRGAAELTHDLQSAPPCCVIDARSEDSQREHPLAEALRYRPGLQIVPTAAIVVVADRDQEALRIAAVLLKAHPGKTIYAVKGGVAAWETVLKSQSTTPSSQAPGARPGISFVIPHNTCETGTPLQILQGKPKP</sequence>
<keyword evidence="2" id="KW-1185">Reference proteome</keyword>
<gene>
    <name evidence="1" type="ORF">H010_01955</name>
</gene>
<evidence type="ECO:0000313" key="1">
    <source>
        <dbReference type="EMBL" id="MDG5973998.1"/>
    </source>
</evidence>
<dbReference type="AlphaFoldDB" id="A0A9X4SAB0"/>
<dbReference type="EMBL" id="AOGK01000001">
    <property type="protein sequence ID" value="MDG5973998.1"/>
    <property type="molecule type" value="Genomic_DNA"/>
</dbReference>
<protein>
    <recommendedName>
        <fullName evidence="3">Rhodanese domain-containing protein</fullName>
    </recommendedName>
</protein>
<reference evidence="1" key="1">
    <citation type="submission" date="2013-01" db="EMBL/GenBank/DDBJ databases">
        <title>Genome draft of Hydrogenophaga taeniospiralis 2K1.</title>
        <authorList>
            <person name="Gomila M."/>
            <person name="Lalucat J."/>
        </authorList>
    </citation>
    <scope>NUCLEOTIDE SEQUENCE</scope>
    <source>
        <strain evidence="1">CCUG 15921</strain>
    </source>
</reference>
<dbReference type="InterPro" id="IPR036873">
    <property type="entry name" value="Rhodanese-like_dom_sf"/>
</dbReference>
<dbReference type="Proteomes" id="UP001152876">
    <property type="component" value="Unassembled WGS sequence"/>
</dbReference>
<evidence type="ECO:0008006" key="3">
    <source>
        <dbReference type="Google" id="ProtNLM"/>
    </source>
</evidence>